<dbReference type="AlphaFoldDB" id="A0A2K9NSQ4"/>
<keyword evidence="11 15" id="KW-0819">tRNA processing</keyword>
<dbReference type="NCBIfam" id="TIGR00088">
    <property type="entry name" value="trmD"/>
    <property type="match status" value="1"/>
</dbReference>
<feature type="binding site" evidence="15">
    <location>
        <position position="130"/>
    </location>
    <ligand>
        <name>S-adenosyl-L-methionine</name>
        <dbReference type="ChEBI" id="CHEBI:59789"/>
    </ligand>
</feature>
<dbReference type="GO" id="GO:0052906">
    <property type="term" value="F:tRNA (guanine(37)-N1)-methyltransferase activity"/>
    <property type="evidence" value="ECO:0007669"/>
    <property type="project" value="UniProtKB-UniRule"/>
</dbReference>
<dbReference type="PANTHER" id="PTHR46417">
    <property type="entry name" value="TRNA (GUANINE-N(1)-)-METHYLTRANSFERASE"/>
    <property type="match status" value="1"/>
</dbReference>
<evidence type="ECO:0000256" key="2">
    <source>
        <dbReference type="ARBA" id="ARBA00004496"/>
    </source>
</evidence>
<evidence type="ECO:0000256" key="13">
    <source>
        <dbReference type="ARBA" id="ARBA00033392"/>
    </source>
</evidence>
<dbReference type="HAMAP" id="MF_00605">
    <property type="entry name" value="TrmD"/>
    <property type="match status" value="1"/>
</dbReference>
<dbReference type="SUPFAM" id="SSF75217">
    <property type="entry name" value="alpha/beta knot"/>
    <property type="match status" value="1"/>
</dbReference>
<evidence type="ECO:0000259" key="17">
    <source>
        <dbReference type="Pfam" id="PF01746"/>
    </source>
</evidence>
<dbReference type="InterPro" id="IPR029026">
    <property type="entry name" value="tRNA_m1G_MTases_N"/>
</dbReference>
<evidence type="ECO:0000256" key="14">
    <source>
        <dbReference type="ARBA" id="ARBA00047783"/>
    </source>
</evidence>
<protein>
    <recommendedName>
        <fullName evidence="6 15">tRNA (guanine-N(1)-)-methyltransferase</fullName>
        <ecNumber evidence="5 15">2.1.1.228</ecNumber>
    </recommendedName>
    <alternativeName>
        <fullName evidence="12 15">M1G-methyltransferase</fullName>
    </alternativeName>
    <alternativeName>
        <fullName evidence="13 15">tRNA [GM37] methyltransferase</fullName>
    </alternativeName>
</protein>
<evidence type="ECO:0000256" key="3">
    <source>
        <dbReference type="ARBA" id="ARBA00007630"/>
    </source>
</evidence>
<organism evidence="18 19">
    <name type="scientific">Bacteriovorax stolpii</name>
    <name type="common">Bdellovibrio stolpii</name>
    <dbReference type="NCBI Taxonomy" id="960"/>
    <lineage>
        <taxon>Bacteria</taxon>
        <taxon>Pseudomonadati</taxon>
        <taxon>Bdellovibrionota</taxon>
        <taxon>Bacteriovoracia</taxon>
        <taxon>Bacteriovoracales</taxon>
        <taxon>Bacteriovoracaceae</taxon>
        <taxon>Bacteriovorax</taxon>
    </lineage>
</organism>
<evidence type="ECO:0000313" key="18">
    <source>
        <dbReference type="EMBL" id="AUN98550.1"/>
    </source>
</evidence>
<evidence type="ECO:0000256" key="8">
    <source>
        <dbReference type="ARBA" id="ARBA00022603"/>
    </source>
</evidence>
<gene>
    <name evidence="15" type="primary">trmD</name>
    <name evidence="18" type="ORF">C0V70_10620</name>
</gene>
<evidence type="ECO:0000256" key="12">
    <source>
        <dbReference type="ARBA" id="ARBA00029736"/>
    </source>
</evidence>
<comment type="subunit">
    <text evidence="4 15 16">Homodimer.</text>
</comment>
<dbReference type="PIRSF" id="PIRSF000386">
    <property type="entry name" value="tRNA_mtase"/>
    <property type="match status" value="1"/>
</dbReference>
<name>A0A2K9NSQ4_BACTC</name>
<evidence type="ECO:0000256" key="6">
    <source>
        <dbReference type="ARBA" id="ARBA00014679"/>
    </source>
</evidence>
<dbReference type="InterPro" id="IPR002649">
    <property type="entry name" value="tRNA_m1G_MeTrfase_TrmD"/>
</dbReference>
<evidence type="ECO:0000256" key="15">
    <source>
        <dbReference type="HAMAP-Rule" id="MF_00605"/>
    </source>
</evidence>
<keyword evidence="7 15" id="KW-0963">Cytoplasm</keyword>
<dbReference type="InterPro" id="IPR023148">
    <property type="entry name" value="tRNA_m1G_MeTrfase_C_sf"/>
</dbReference>
<evidence type="ECO:0000256" key="5">
    <source>
        <dbReference type="ARBA" id="ARBA00012807"/>
    </source>
</evidence>
<dbReference type="GO" id="GO:0002939">
    <property type="term" value="P:tRNA N1-guanine methylation"/>
    <property type="evidence" value="ECO:0007669"/>
    <property type="project" value="TreeGrafter"/>
</dbReference>
<keyword evidence="19" id="KW-1185">Reference proteome</keyword>
<dbReference type="InterPro" id="IPR029028">
    <property type="entry name" value="Alpha/beta_knot_MTases"/>
</dbReference>
<dbReference type="NCBIfam" id="NF000648">
    <property type="entry name" value="PRK00026.1"/>
    <property type="match status" value="1"/>
</dbReference>
<comment type="function">
    <text evidence="1 15 16">Specifically methylates guanosine-37 in various tRNAs.</text>
</comment>
<feature type="binding site" evidence="15">
    <location>
        <begin position="150"/>
        <end position="155"/>
    </location>
    <ligand>
        <name>S-adenosyl-L-methionine</name>
        <dbReference type="ChEBI" id="CHEBI:59789"/>
    </ligand>
</feature>
<evidence type="ECO:0000256" key="1">
    <source>
        <dbReference type="ARBA" id="ARBA00002634"/>
    </source>
</evidence>
<comment type="similarity">
    <text evidence="3 15 16">Belongs to the RNA methyltransferase TrmD family.</text>
</comment>
<dbReference type="PANTHER" id="PTHR46417:SF1">
    <property type="entry name" value="TRNA (GUANINE-N(1)-)-METHYLTRANSFERASE"/>
    <property type="match status" value="1"/>
</dbReference>
<keyword evidence="8 15" id="KW-0489">Methyltransferase</keyword>
<evidence type="ECO:0000256" key="7">
    <source>
        <dbReference type="ARBA" id="ARBA00022490"/>
    </source>
</evidence>
<evidence type="ECO:0000256" key="4">
    <source>
        <dbReference type="ARBA" id="ARBA00011738"/>
    </source>
</evidence>
<evidence type="ECO:0000256" key="11">
    <source>
        <dbReference type="ARBA" id="ARBA00022694"/>
    </source>
</evidence>
<dbReference type="GO" id="GO:0005829">
    <property type="term" value="C:cytosol"/>
    <property type="evidence" value="ECO:0007669"/>
    <property type="project" value="TreeGrafter"/>
</dbReference>
<dbReference type="CDD" id="cd18080">
    <property type="entry name" value="TrmD-like"/>
    <property type="match status" value="1"/>
</dbReference>
<evidence type="ECO:0000256" key="10">
    <source>
        <dbReference type="ARBA" id="ARBA00022691"/>
    </source>
</evidence>
<proteinExistence type="inferred from homology"/>
<reference evidence="18 19" key="1">
    <citation type="submission" date="2018-01" db="EMBL/GenBank/DDBJ databases">
        <title>Complete genome sequence of Bacteriovorax stolpii DSM12778.</title>
        <authorList>
            <person name="Tang B."/>
            <person name="Chang J."/>
        </authorList>
    </citation>
    <scope>NUCLEOTIDE SEQUENCE [LARGE SCALE GENOMIC DNA]</scope>
    <source>
        <strain evidence="18 19">DSM 12778</strain>
    </source>
</reference>
<dbReference type="Gene3D" id="1.10.1270.20">
    <property type="entry name" value="tRNA(m1g37)methyltransferase, domain 2"/>
    <property type="match status" value="1"/>
</dbReference>
<dbReference type="KEGG" id="bsto:C0V70_10620"/>
<dbReference type="RefSeq" id="WP_102243841.1">
    <property type="nucleotide sequence ID" value="NZ_CP025704.1"/>
</dbReference>
<dbReference type="Proteomes" id="UP000235584">
    <property type="component" value="Chromosome"/>
</dbReference>
<dbReference type="InterPro" id="IPR016009">
    <property type="entry name" value="tRNA_MeTrfase_TRMD/TRM10"/>
</dbReference>
<evidence type="ECO:0000313" key="19">
    <source>
        <dbReference type="Proteomes" id="UP000235584"/>
    </source>
</evidence>
<keyword evidence="10 15" id="KW-0949">S-adenosyl-L-methionine</keyword>
<keyword evidence="9 15" id="KW-0808">Transferase</keyword>
<comment type="subcellular location">
    <subcellularLocation>
        <location evidence="2 15 16">Cytoplasm</location>
    </subcellularLocation>
</comment>
<comment type="catalytic activity">
    <reaction evidence="14 15 16">
        <text>guanosine(37) in tRNA + S-adenosyl-L-methionine = N(1)-methylguanosine(37) in tRNA + S-adenosyl-L-homocysteine + H(+)</text>
        <dbReference type="Rhea" id="RHEA:36899"/>
        <dbReference type="Rhea" id="RHEA-COMP:10145"/>
        <dbReference type="Rhea" id="RHEA-COMP:10147"/>
        <dbReference type="ChEBI" id="CHEBI:15378"/>
        <dbReference type="ChEBI" id="CHEBI:57856"/>
        <dbReference type="ChEBI" id="CHEBI:59789"/>
        <dbReference type="ChEBI" id="CHEBI:73542"/>
        <dbReference type="ChEBI" id="CHEBI:74269"/>
        <dbReference type="EC" id="2.1.1.228"/>
    </reaction>
</comment>
<evidence type="ECO:0000256" key="9">
    <source>
        <dbReference type="ARBA" id="ARBA00022679"/>
    </source>
</evidence>
<sequence length="246" mass="28087">MKKIWIITLFPNYFDSLINFGITGSALRGEREAKIEIKTVQLRNYTPKDYKGVDDSPYGGGVGMVMRADVLKEALLKGVVQDGGYGEDFRHKLHIVFPGPRGKTWNNEYCKDFAARFSVPDSKDLVFICGRYEGIDERFLNLYVDEQISLGDFILTGGEIPTMAIIDSALRFFNGVLGKRESADQESFQSNMLEHPQYTRPKVFDGVEVPEVLTSGHHQNIEKYQREEAMRITKLHRPDLLEKDKK</sequence>
<evidence type="ECO:0000256" key="16">
    <source>
        <dbReference type="RuleBase" id="RU003464"/>
    </source>
</evidence>
<dbReference type="EC" id="2.1.1.228" evidence="5 15"/>
<dbReference type="Gene3D" id="3.40.1280.10">
    <property type="match status" value="1"/>
</dbReference>
<dbReference type="EMBL" id="CP025704">
    <property type="protein sequence ID" value="AUN98550.1"/>
    <property type="molecule type" value="Genomic_DNA"/>
</dbReference>
<dbReference type="Pfam" id="PF01746">
    <property type="entry name" value="tRNA_m1G_MT"/>
    <property type="match status" value="1"/>
</dbReference>
<feature type="domain" description="tRNA methyltransferase TRMD/TRM10-type" evidence="17">
    <location>
        <begin position="3"/>
        <end position="243"/>
    </location>
</feature>
<accession>A0A2K9NSQ4</accession>